<reference evidence="5 6" key="1">
    <citation type="submission" date="2020-08" db="EMBL/GenBank/DDBJ databases">
        <authorList>
            <person name="Liu C."/>
            <person name="Sun Q."/>
        </authorList>
    </citation>
    <scope>NUCLEOTIDE SEQUENCE [LARGE SCALE GENOMIC DNA]</scope>
    <source>
        <strain evidence="5 6">NSJ-62</strain>
    </source>
</reference>
<dbReference type="Gene3D" id="1.10.10.10">
    <property type="entry name" value="Winged helix-like DNA-binding domain superfamily/Winged helix DNA-binding domain"/>
    <property type="match status" value="1"/>
</dbReference>
<evidence type="ECO:0000259" key="4">
    <source>
        <dbReference type="PROSITE" id="PS50995"/>
    </source>
</evidence>
<evidence type="ECO:0000256" key="3">
    <source>
        <dbReference type="ARBA" id="ARBA00023163"/>
    </source>
</evidence>
<dbReference type="RefSeq" id="WP_187332022.1">
    <property type="nucleotide sequence ID" value="NZ_CP060490.1"/>
</dbReference>
<dbReference type="InterPro" id="IPR036390">
    <property type="entry name" value="WH_DNA-bd_sf"/>
</dbReference>
<dbReference type="SUPFAM" id="SSF46785">
    <property type="entry name" value="Winged helix' DNA-binding domain"/>
    <property type="match status" value="1"/>
</dbReference>
<dbReference type="SMART" id="SM00347">
    <property type="entry name" value="HTH_MARR"/>
    <property type="match status" value="1"/>
</dbReference>
<dbReference type="KEGG" id="ohi:H8790_07970"/>
<keyword evidence="6" id="KW-1185">Reference proteome</keyword>
<keyword evidence="3" id="KW-0804">Transcription</keyword>
<proteinExistence type="predicted"/>
<dbReference type="PANTHER" id="PTHR42756:SF1">
    <property type="entry name" value="TRANSCRIPTIONAL REPRESSOR OF EMRAB OPERON"/>
    <property type="match status" value="1"/>
</dbReference>
<dbReference type="InterPro" id="IPR000835">
    <property type="entry name" value="HTH_MarR-typ"/>
</dbReference>
<evidence type="ECO:0000313" key="6">
    <source>
        <dbReference type="Proteomes" id="UP000515960"/>
    </source>
</evidence>
<organism evidence="5 6">
    <name type="scientific">Oscillibacter hominis</name>
    <dbReference type="NCBI Taxonomy" id="2763056"/>
    <lineage>
        <taxon>Bacteria</taxon>
        <taxon>Bacillati</taxon>
        <taxon>Bacillota</taxon>
        <taxon>Clostridia</taxon>
        <taxon>Eubacteriales</taxon>
        <taxon>Oscillospiraceae</taxon>
        <taxon>Oscillibacter</taxon>
    </lineage>
</organism>
<gene>
    <name evidence="5" type="ORF">H8790_07970</name>
</gene>
<name>A0A7G9B1K0_9FIRM</name>
<evidence type="ECO:0000313" key="5">
    <source>
        <dbReference type="EMBL" id="QNL43431.1"/>
    </source>
</evidence>
<dbReference type="GO" id="GO:0003700">
    <property type="term" value="F:DNA-binding transcription factor activity"/>
    <property type="evidence" value="ECO:0007669"/>
    <property type="project" value="InterPro"/>
</dbReference>
<evidence type="ECO:0000256" key="1">
    <source>
        <dbReference type="ARBA" id="ARBA00023015"/>
    </source>
</evidence>
<dbReference type="Pfam" id="PF12802">
    <property type="entry name" value="MarR_2"/>
    <property type="match status" value="1"/>
</dbReference>
<dbReference type="EMBL" id="CP060490">
    <property type="protein sequence ID" value="QNL43431.1"/>
    <property type="molecule type" value="Genomic_DNA"/>
</dbReference>
<keyword evidence="2" id="KW-0238">DNA-binding</keyword>
<dbReference type="Proteomes" id="UP000515960">
    <property type="component" value="Chromosome"/>
</dbReference>
<sequence length="144" mass="16214">MKISISRFLRFQKKLSKLYEEHFAAAAAKCGLSKPEADVLIFLANNPEYHTARDVAIYRELSKAYVSRAVDQLQRRGFLQVETQSEDRRFQNLLLTDAAAKSVQDLQSAQEEFFTGLTQGISAESAQIALDVLDRIMKSAGITR</sequence>
<protein>
    <submittedName>
        <fullName evidence="5">Winged helix-turn-helix transcriptional regulator</fullName>
    </submittedName>
</protein>
<accession>A0A7G9B1K0</accession>
<evidence type="ECO:0000256" key="2">
    <source>
        <dbReference type="ARBA" id="ARBA00023125"/>
    </source>
</evidence>
<dbReference type="GO" id="GO:0003677">
    <property type="term" value="F:DNA binding"/>
    <property type="evidence" value="ECO:0007669"/>
    <property type="project" value="UniProtKB-KW"/>
</dbReference>
<dbReference type="InterPro" id="IPR036388">
    <property type="entry name" value="WH-like_DNA-bd_sf"/>
</dbReference>
<feature type="domain" description="HTH marR-type" evidence="4">
    <location>
        <begin position="1"/>
        <end position="138"/>
    </location>
</feature>
<dbReference type="PANTHER" id="PTHR42756">
    <property type="entry name" value="TRANSCRIPTIONAL REGULATOR, MARR"/>
    <property type="match status" value="1"/>
</dbReference>
<dbReference type="PROSITE" id="PS50995">
    <property type="entry name" value="HTH_MARR_2"/>
    <property type="match status" value="1"/>
</dbReference>
<dbReference type="AlphaFoldDB" id="A0A7G9B1K0"/>
<keyword evidence="1" id="KW-0805">Transcription regulation</keyword>